<evidence type="ECO:0008006" key="3">
    <source>
        <dbReference type="Google" id="ProtNLM"/>
    </source>
</evidence>
<evidence type="ECO:0000313" key="2">
    <source>
        <dbReference type="EMBL" id="MPM03951.1"/>
    </source>
</evidence>
<comment type="caution">
    <text evidence="2">The sequence shown here is derived from an EMBL/GenBank/DDBJ whole genome shotgun (WGS) entry which is preliminary data.</text>
</comment>
<reference evidence="2" key="1">
    <citation type="submission" date="2019-08" db="EMBL/GenBank/DDBJ databases">
        <authorList>
            <person name="Kucharzyk K."/>
            <person name="Murdoch R.W."/>
            <person name="Higgins S."/>
            <person name="Loffler F."/>
        </authorList>
    </citation>
    <scope>NUCLEOTIDE SEQUENCE</scope>
</reference>
<organism evidence="2">
    <name type="scientific">bioreactor metagenome</name>
    <dbReference type="NCBI Taxonomy" id="1076179"/>
    <lineage>
        <taxon>unclassified sequences</taxon>
        <taxon>metagenomes</taxon>
        <taxon>ecological metagenomes</taxon>
    </lineage>
</organism>
<accession>A0A644WK69</accession>
<keyword evidence="1" id="KW-0175">Coiled coil</keyword>
<feature type="coiled-coil region" evidence="1">
    <location>
        <begin position="790"/>
        <end position="817"/>
    </location>
</feature>
<name>A0A644WK69_9ZZZZ</name>
<protein>
    <recommendedName>
        <fullName evidence="3">ATPase AAA-type core domain-containing protein</fullName>
    </recommendedName>
</protein>
<dbReference type="AlphaFoldDB" id="A0A644WK69"/>
<dbReference type="InterPro" id="IPR027417">
    <property type="entry name" value="P-loop_NTPase"/>
</dbReference>
<dbReference type="EMBL" id="VSSQ01000995">
    <property type="protein sequence ID" value="MPM03951.1"/>
    <property type="molecule type" value="Genomic_DNA"/>
</dbReference>
<proteinExistence type="predicted"/>
<dbReference type="SUPFAM" id="SSF52540">
    <property type="entry name" value="P-loop containing nucleoside triphosphate hydrolases"/>
    <property type="match status" value="1"/>
</dbReference>
<sequence>MDTKKKQFRLIGVRPLKGCATHIRKILKEETTYFLYDDYEVDQKYPEKVICKRNNNVPPYFFSDISNQDTPLISISAIVGKNGDGKSTIIELMIRILNNFAYAAGYQFYQDELNPIKGLKAILYYGIDDEVYYVEANGDSIKSNCFTDKLSIKNPRKVNQLLNKIEEVLFYTQIINYSLYAYNANEFEHENVKSGDCWINGIFHKNDAYQTPIVLNPWRDNGAIDINKENYLMNQRLIALFVDCDNGKDSFRNIDNKKEAKYIIFNQHDESKLELNTYKDYFINTYKFEGNNFQSQINDAKEVEKSNEGNNYASFVNGHTDNLKNIKQIIEDNQNDFDFAFNVFKSISKKFKTKRSDFKDYLIQLKKTLVFVEKSDQNKKSLLSLVRFFTKNKYNELNLLQLQRIIIVITIRNLWHKKYQEYQEYQGYFSSDSTYGNDSISKSEQYIIYKTVSIITKYPQYRSVNSISTQDTFNSLFDYQSDYKEIEKTQQIAFDKLQNDINNERSHVTLKIRQTINYLDSLKKGDLQYIKQSDINKKIIESLTLSRNIYKDTPYIIDLTEYKKRVDNISGTNKFIQSTDTIDFLPPPIFETNILFQHIHSSNEYSYLSDFSSGERQLLNNVSSTIYHVRNINSVSNPDLIRYKYVNLVFEEIELYFHPDYQRKYIDFLLRSLRKVNLQNIASINMCFVTHSPFILSDIPNGNIMFLNNGKQVFEQMPTFGANIHDILKHSFFLEEGLIGEFAKSQINKVLCYLNNDCKKENSLQDSIYKIINLIGEPLIKERLLSLYSVNNISENIIDKDEEIKRLKDEIRKLKLDKLNETDFNR</sequence>
<dbReference type="Gene3D" id="3.40.50.300">
    <property type="entry name" value="P-loop containing nucleotide triphosphate hydrolases"/>
    <property type="match status" value="1"/>
</dbReference>
<evidence type="ECO:0000256" key="1">
    <source>
        <dbReference type="SAM" id="Coils"/>
    </source>
</evidence>
<gene>
    <name evidence="2" type="ORF">SDC9_50218</name>
</gene>